<keyword evidence="3" id="KW-1185">Reference proteome</keyword>
<comment type="caution">
    <text evidence="2">The sequence shown here is derived from an EMBL/GenBank/DDBJ whole genome shotgun (WGS) entry which is preliminary data.</text>
</comment>
<evidence type="ECO:0000313" key="2">
    <source>
        <dbReference type="EMBL" id="RDI69142.1"/>
    </source>
</evidence>
<dbReference type="EMBL" id="QQBC01000001">
    <property type="protein sequence ID" value="RDI69142.1"/>
    <property type="molecule type" value="Genomic_DNA"/>
</dbReference>
<feature type="transmembrane region" description="Helical" evidence="1">
    <location>
        <begin position="51"/>
        <end position="68"/>
    </location>
</feature>
<dbReference type="RefSeq" id="WP_067991177.1">
    <property type="nucleotide sequence ID" value="NZ_QQBC01000001.1"/>
</dbReference>
<evidence type="ECO:0000313" key="3">
    <source>
        <dbReference type="Proteomes" id="UP000254869"/>
    </source>
</evidence>
<dbReference type="AlphaFoldDB" id="A0A370IEI3"/>
<sequence length="76" mass="8283">MADKSKQEQTVLWTVGLILLVQGFGSAVTEAVWQHSFGVSGILIHYGAPVWTSWIIGVVGLAVCGWAFQVERAKRP</sequence>
<protein>
    <submittedName>
        <fullName evidence="2">Uncharacterized protein</fullName>
    </submittedName>
</protein>
<gene>
    <name evidence="2" type="ORF">DFR76_101680</name>
</gene>
<keyword evidence="1" id="KW-0812">Transmembrane</keyword>
<proteinExistence type="predicted"/>
<accession>A0A370IEI3</accession>
<name>A0A370IEI3_9NOCA</name>
<organism evidence="2 3">
    <name type="scientific">Nocardia pseudobrasiliensis</name>
    <dbReference type="NCBI Taxonomy" id="45979"/>
    <lineage>
        <taxon>Bacteria</taxon>
        <taxon>Bacillati</taxon>
        <taxon>Actinomycetota</taxon>
        <taxon>Actinomycetes</taxon>
        <taxon>Mycobacteriales</taxon>
        <taxon>Nocardiaceae</taxon>
        <taxon>Nocardia</taxon>
    </lineage>
</organism>
<evidence type="ECO:0000256" key="1">
    <source>
        <dbReference type="SAM" id="Phobius"/>
    </source>
</evidence>
<reference evidence="2 3" key="1">
    <citation type="submission" date="2018-07" db="EMBL/GenBank/DDBJ databases">
        <title>Genomic Encyclopedia of Type Strains, Phase IV (KMG-IV): sequencing the most valuable type-strain genomes for metagenomic binning, comparative biology and taxonomic classification.</title>
        <authorList>
            <person name="Goeker M."/>
        </authorList>
    </citation>
    <scope>NUCLEOTIDE SEQUENCE [LARGE SCALE GENOMIC DNA]</scope>
    <source>
        <strain evidence="2 3">DSM 44290</strain>
    </source>
</reference>
<keyword evidence="1" id="KW-0472">Membrane</keyword>
<keyword evidence="1" id="KW-1133">Transmembrane helix</keyword>
<dbReference type="Proteomes" id="UP000254869">
    <property type="component" value="Unassembled WGS sequence"/>
</dbReference>